<keyword evidence="2" id="KW-1185">Reference proteome</keyword>
<name>A0A2Z7BIU5_9LAMI</name>
<dbReference type="Proteomes" id="UP000250235">
    <property type="component" value="Unassembled WGS sequence"/>
</dbReference>
<evidence type="ECO:0000313" key="2">
    <source>
        <dbReference type="Proteomes" id="UP000250235"/>
    </source>
</evidence>
<gene>
    <name evidence="1" type="ORF">F511_38968</name>
</gene>
<sequence>MDEPRRCSFHQKKFKRTRIFVFLAGLNSDPDEVRGRILGHEPLPTLHDVFFLRFAGKSRHYVM</sequence>
<reference evidence="1 2" key="1">
    <citation type="journal article" date="2015" name="Proc. Natl. Acad. Sci. U.S.A.">
        <title>The resurrection genome of Boea hygrometrica: A blueprint for survival of dehydration.</title>
        <authorList>
            <person name="Xiao L."/>
            <person name="Yang G."/>
            <person name="Zhang L."/>
            <person name="Yang X."/>
            <person name="Zhao S."/>
            <person name="Ji Z."/>
            <person name="Zhou Q."/>
            <person name="Hu M."/>
            <person name="Wang Y."/>
            <person name="Chen M."/>
            <person name="Xu Y."/>
            <person name="Jin H."/>
            <person name="Xiao X."/>
            <person name="Hu G."/>
            <person name="Bao F."/>
            <person name="Hu Y."/>
            <person name="Wan P."/>
            <person name="Li L."/>
            <person name="Deng X."/>
            <person name="Kuang T."/>
            <person name="Xiang C."/>
            <person name="Zhu J.K."/>
            <person name="Oliver M.J."/>
            <person name="He Y."/>
        </authorList>
    </citation>
    <scope>NUCLEOTIDE SEQUENCE [LARGE SCALE GENOMIC DNA]</scope>
    <source>
        <strain evidence="2">cv. XS01</strain>
    </source>
</reference>
<dbReference type="EMBL" id="KV005112">
    <property type="protein sequence ID" value="KZV34292.1"/>
    <property type="molecule type" value="Genomic_DNA"/>
</dbReference>
<proteinExistence type="predicted"/>
<organism evidence="1 2">
    <name type="scientific">Dorcoceras hygrometricum</name>
    <dbReference type="NCBI Taxonomy" id="472368"/>
    <lineage>
        <taxon>Eukaryota</taxon>
        <taxon>Viridiplantae</taxon>
        <taxon>Streptophyta</taxon>
        <taxon>Embryophyta</taxon>
        <taxon>Tracheophyta</taxon>
        <taxon>Spermatophyta</taxon>
        <taxon>Magnoliopsida</taxon>
        <taxon>eudicotyledons</taxon>
        <taxon>Gunneridae</taxon>
        <taxon>Pentapetalae</taxon>
        <taxon>asterids</taxon>
        <taxon>lamiids</taxon>
        <taxon>Lamiales</taxon>
        <taxon>Gesneriaceae</taxon>
        <taxon>Didymocarpoideae</taxon>
        <taxon>Trichosporeae</taxon>
        <taxon>Loxocarpinae</taxon>
        <taxon>Dorcoceras</taxon>
    </lineage>
</organism>
<dbReference type="AlphaFoldDB" id="A0A2Z7BIU5"/>
<dbReference type="OrthoDB" id="1725534at2759"/>
<accession>A0A2Z7BIU5</accession>
<protein>
    <submittedName>
        <fullName evidence="1">Uncharacterized protein</fullName>
    </submittedName>
</protein>
<evidence type="ECO:0000313" key="1">
    <source>
        <dbReference type="EMBL" id="KZV34292.1"/>
    </source>
</evidence>